<accession>A0A5N7CKW7</accession>
<dbReference type="Proteomes" id="UP000326877">
    <property type="component" value="Unassembled WGS sequence"/>
</dbReference>
<gene>
    <name evidence="1" type="ORF">BDV23DRAFT_5147</name>
</gene>
<name>A0A5N7CKW7_PETAA</name>
<reference evidence="1" key="1">
    <citation type="submission" date="2019-04" db="EMBL/GenBank/DDBJ databases">
        <title>Friends and foes A comparative genomics studyof 23 Aspergillus species from section Flavi.</title>
        <authorList>
            <consortium name="DOE Joint Genome Institute"/>
            <person name="Kjaerbolling I."/>
            <person name="Vesth T."/>
            <person name="Frisvad J.C."/>
            <person name="Nybo J.L."/>
            <person name="Theobald S."/>
            <person name="Kildgaard S."/>
            <person name="Isbrandt T."/>
            <person name="Kuo A."/>
            <person name="Sato A."/>
            <person name="Lyhne E.K."/>
            <person name="Kogle M.E."/>
            <person name="Wiebenga A."/>
            <person name="Kun R.S."/>
            <person name="Lubbers R.J."/>
            <person name="Makela M.R."/>
            <person name="Barry K."/>
            <person name="Chovatia M."/>
            <person name="Clum A."/>
            <person name="Daum C."/>
            <person name="Haridas S."/>
            <person name="He G."/>
            <person name="LaButti K."/>
            <person name="Lipzen A."/>
            <person name="Mondo S."/>
            <person name="Riley R."/>
            <person name="Salamov A."/>
            <person name="Simmons B.A."/>
            <person name="Magnuson J.K."/>
            <person name="Henrissat B."/>
            <person name="Mortensen U.H."/>
            <person name="Larsen T.O."/>
            <person name="Devries R.P."/>
            <person name="Grigoriev I.V."/>
            <person name="Machida M."/>
            <person name="Baker S.E."/>
            <person name="Andersen M.R."/>
        </authorList>
    </citation>
    <scope>NUCLEOTIDE SEQUENCE [LARGE SCALE GENOMIC DNA]</scope>
    <source>
        <strain evidence="1">IBT 14317</strain>
    </source>
</reference>
<dbReference type="EMBL" id="ML735223">
    <property type="protein sequence ID" value="KAE8394499.1"/>
    <property type="molecule type" value="Genomic_DNA"/>
</dbReference>
<evidence type="ECO:0000313" key="1">
    <source>
        <dbReference type="EMBL" id="KAE8394499.1"/>
    </source>
</evidence>
<organism evidence="1">
    <name type="scientific">Petromyces alliaceus</name>
    <name type="common">Aspergillus alliaceus</name>
    <dbReference type="NCBI Taxonomy" id="209559"/>
    <lineage>
        <taxon>Eukaryota</taxon>
        <taxon>Fungi</taxon>
        <taxon>Dikarya</taxon>
        <taxon>Ascomycota</taxon>
        <taxon>Pezizomycotina</taxon>
        <taxon>Eurotiomycetes</taxon>
        <taxon>Eurotiomycetidae</taxon>
        <taxon>Eurotiales</taxon>
        <taxon>Aspergillaceae</taxon>
        <taxon>Aspergillus</taxon>
        <taxon>Aspergillus subgen. Circumdati</taxon>
    </lineage>
</organism>
<proteinExistence type="predicted"/>
<sequence length="130" mass="14297">MLDFCSEMERIAVDALTKATNMPQPAELIVGDSSPTVFDGKVQVGPAYLWIRLFKLTVLQRLTSQLTSSTSYMQLAQGLMGNLPNLRSVASNVFSEFVTIERHLSSPGGLLAPVALIPETYQFAFTLNRD</sequence>
<dbReference type="OrthoDB" id="3266505at2759"/>
<protein>
    <submittedName>
        <fullName evidence="1">Uncharacterized protein</fullName>
    </submittedName>
</protein>
<dbReference type="AlphaFoldDB" id="A0A5N7CKW7"/>